<proteinExistence type="inferred from homology"/>
<evidence type="ECO:0000256" key="2">
    <source>
        <dbReference type="HAMAP-Rule" id="MF_00048"/>
    </source>
</evidence>
<name>A0ABP8Z4E5_9MICO</name>
<dbReference type="CDD" id="cd20736">
    <property type="entry name" value="PoNe_Nuclease"/>
    <property type="match status" value="1"/>
</dbReference>
<dbReference type="InterPro" id="IPR003509">
    <property type="entry name" value="UPF0102_YraN-like"/>
</dbReference>
<dbReference type="Pfam" id="PF02021">
    <property type="entry name" value="UPF0102"/>
    <property type="match status" value="1"/>
</dbReference>
<gene>
    <name evidence="3" type="ORF">GCM10025783_17720</name>
</gene>
<dbReference type="PANTHER" id="PTHR34039">
    <property type="entry name" value="UPF0102 PROTEIN YRAN"/>
    <property type="match status" value="1"/>
</dbReference>
<evidence type="ECO:0000313" key="3">
    <source>
        <dbReference type="EMBL" id="GAA4746265.1"/>
    </source>
</evidence>
<comment type="caution">
    <text evidence="3">The sequence shown here is derived from an EMBL/GenBank/DDBJ whole genome shotgun (WGS) entry which is preliminary data.</text>
</comment>
<organism evidence="3 4">
    <name type="scientific">Amnibacterium soli</name>
    <dbReference type="NCBI Taxonomy" id="1282736"/>
    <lineage>
        <taxon>Bacteria</taxon>
        <taxon>Bacillati</taxon>
        <taxon>Actinomycetota</taxon>
        <taxon>Actinomycetes</taxon>
        <taxon>Micrococcales</taxon>
        <taxon>Microbacteriaceae</taxon>
        <taxon>Amnibacterium</taxon>
    </lineage>
</organism>
<protein>
    <recommendedName>
        <fullName evidence="2">UPF0102 protein GCM10025783_17720</fullName>
    </recommendedName>
</protein>
<evidence type="ECO:0000256" key="1">
    <source>
        <dbReference type="ARBA" id="ARBA00006738"/>
    </source>
</evidence>
<dbReference type="Gene3D" id="3.40.1350.10">
    <property type="match status" value="1"/>
</dbReference>
<dbReference type="EMBL" id="BAABLP010000003">
    <property type="protein sequence ID" value="GAA4746265.1"/>
    <property type="molecule type" value="Genomic_DNA"/>
</dbReference>
<reference evidence="4" key="1">
    <citation type="journal article" date="2019" name="Int. J. Syst. Evol. Microbiol.">
        <title>The Global Catalogue of Microorganisms (GCM) 10K type strain sequencing project: providing services to taxonomists for standard genome sequencing and annotation.</title>
        <authorList>
            <consortium name="The Broad Institute Genomics Platform"/>
            <consortium name="The Broad Institute Genome Sequencing Center for Infectious Disease"/>
            <person name="Wu L."/>
            <person name="Ma J."/>
        </authorList>
    </citation>
    <scope>NUCLEOTIDE SEQUENCE [LARGE SCALE GENOMIC DNA]</scope>
    <source>
        <strain evidence="4">JCM 19015</strain>
    </source>
</reference>
<sequence>MVLAAPSPGTVLAVADKDDLGRRGEDEAAAYLTALGYRIVDRNWRCASGEIDIVALDGAQLVVVEVKTRRSRAYGDPLEAVDDAKLTRLCVLAGAWRRAHRGVRARSTRIDLVGVLLPRNEQALVDHLRAAA</sequence>
<dbReference type="HAMAP" id="MF_00048">
    <property type="entry name" value="UPF0102"/>
    <property type="match status" value="1"/>
</dbReference>
<comment type="similarity">
    <text evidence="1 2">Belongs to the UPF0102 family.</text>
</comment>
<accession>A0ABP8Z4E5</accession>
<keyword evidence="4" id="KW-1185">Reference proteome</keyword>
<dbReference type="Proteomes" id="UP001500121">
    <property type="component" value="Unassembled WGS sequence"/>
</dbReference>
<dbReference type="SUPFAM" id="SSF52980">
    <property type="entry name" value="Restriction endonuclease-like"/>
    <property type="match status" value="1"/>
</dbReference>
<dbReference type="InterPro" id="IPR011335">
    <property type="entry name" value="Restrct_endonuc-II-like"/>
</dbReference>
<evidence type="ECO:0000313" key="4">
    <source>
        <dbReference type="Proteomes" id="UP001500121"/>
    </source>
</evidence>
<dbReference type="PANTHER" id="PTHR34039:SF1">
    <property type="entry name" value="UPF0102 PROTEIN YRAN"/>
    <property type="match status" value="1"/>
</dbReference>
<dbReference type="InterPro" id="IPR011856">
    <property type="entry name" value="tRNA_endonuc-like_dom_sf"/>
</dbReference>
<dbReference type="NCBIfam" id="NF009150">
    <property type="entry name" value="PRK12497.1-3"/>
    <property type="match status" value="1"/>
</dbReference>
<dbReference type="NCBIfam" id="NF009154">
    <property type="entry name" value="PRK12497.3-3"/>
    <property type="match status" value="1"/>
</dbReference>